<dbReference type="Gene3D" id="3.40.710.10">
    <property type="entry name" value="DD-peptidase/beta-lactamase superfamily"/>
    <property type="match status" value="1"/>
</dbReference>
<evidence type="ECO:0000313" key="6">
    <source>
        <dbReference type="Proteomes" id="UP000030647"/>
    </source>
</evidence>
<dbReference type="PANTHER" id="PTHR46825">
    <property type="entry name" value="D-ALANYL-D-ALANINE-CARBOXYPEPTIDASE/ENDOPEPTIDASE AMPH"/>
    <property type="match status" value="1"/>
</dbReference>
<gene>
    <name evidence="5" type="ORF">L248_0319</name>
</gene>
<evidence type="ECO:0000256" key="2">
    <source>
        <dbReference type="ARBA" id="ARBA00023136"/>
    </source>
</evidence>
<dbReference type="RefSeq" id="WP_022528266.1">
    <property type="nucleotide sequence ID" value="NZ_KI271582.1"/>
</dbReference>
<dbReference type="eggNOG" id="COG1680">
    <property type="taxonomic scope" value="Bacteria"/>
</dbReference>
<keyword evidence="6" id="KW-1185">Reference proteome</keyword>
<dbReference type="InterPro" id="IPR001466">
    <property type="entry name" value="Beta-lactam-related"/>
</dbReference>
<name>U4TT92_9LACO</name>
<feature type="domain" description="Beta-lactamase-related" evidence="4">
    <location>
        <begin position="212"/>
        <end position="499"/>
    </location>
</feature>
<protein>
    <recommendedName>
        <fullName evidence="4">Beta-lactamase-related domain-containing protein</fullName>
    </recommendedName>
</protein>
<dbReference type="PANTHER" id="PTHR46825:SF11">
    <property type="entry name" value="PENICILLIN-BINDING PROTEIN 4"/>
    <property type="match status" value="1"/>
</dbReference>
<dbReference type="STRING" id="1231336.L248_0319"/>
<dbReference type="EMBL" id="KI271582">
    <property type="protein sequence ID" value="ERL66640.1"/>
    <property type="molecule type" value="Genomic_DNA"/>
</dbReference>
<dbReference type="Pfam" id="PF00144">
    <property type="entry name" value="Beta-lactamase"/>
    <property type="match status" value="1"/>
</dbReference>
<feature type="signal peptide" evidence="3">
    <location>
        <begin position="1"/>
        <end position="30"/>
    </location>
</feature>
<evidence type="ECO:0000256" key="3">
    <source>
        <dbReference type="SAM" id="SignalP"/>
    </source>
</evidence>
<evidence type="ECO:0000256" key="1">
    <source>
        <dbReference type="ARBA" id="ARBA00004370"/>
    </source>
</evidence>
<feature type="chain" id="PRO_5004655713" description="Beta-lactamase-related domain-containing protein" evidence="3">
    <location>
        <begin position="31"/>
        <end position="518"/>
    </location>
</feature>
<organism evidence="5 6">
    <name type="scientific">Schleiferilactobacillus shenzhenensis LY-73</name>
    <dbReference type="NCBI Taxonomy" id="1231336"/>
    <lineage>
        <taxon>Bacteria</taxon>
        <taxon>Bacillati</taxon>
        <taxon>Bacillota</taxon>
        <taxon>Bacilli</taxon>
        <taxon>Lactobacillales</taxon>
        <taxon>Lactobacillaceae</taxon>
        <taxon>Schleiferilactobacillus</taxon>
    </lineage>
</organism>
<dbReference type="SUPFAM" id="SSF56601">
    <property type="entry name" value="beta-lactamase/transpeptidase-like"/>
    <property type="match status" value="1"/>
</dbReference>
<proteinExistence type="predicted"/>
<sequence>MKKSIRLISLSLLALLTAAPIITPAGTVMAVTAATTAATVTALPANTVIGLNQPAVLYQGYGAAKKATGRTLAVGTAWKTWAKATAAGTSWYEVATNQWVDAAAVGALPATSSQSLRGVIQMKNDEPLWTGLQGSYAGRWLSKGSRWQIFALTTTSDGQKWYLVGGNQWVNANAATATIDNSAAQQNGTASVDKLNKAANDQLYARLMSEQFNGTLLLVRNGQVIFHGAYGMADAAAARANTVQSLYQIASVEKSLTGVLIAQAVTNGQVSYTDNIHQYFDSVPAEDNITIRDLLDMRSGLSMNDDAPSEVLSDDALIQRALSQMSYDPSMHGVSDYQGVNYNLLAGILEQVTGQSYENLVQTRLFAPLGLGADQAGFVWNLASQPNHTVSYVTETGYDQTDDETLADMRRELGTGNIYMTSFALYKLEQAIMQGKIISQSALNDLWNATDGTYRGGMYNDSDHVYSHGVKASNETIFLMSRDGNTGVVYIDNRDFDIDDAASRGEWYWQFVNNAGLN</sequence>
<dbReference type="AlphaFoldDB" id="U4TT92"/>
<dbReference type="GO" id="GO:0016020">
    <property type="term" value="C:membrane"/>
    <property type="evidence" value="ECO:0007669"/>
    <property type="project" value="UniProtKB-SubCell"/>
</dbReference>
<comment type="subcellular location">
    <subcellularLocation>
        <location evidence="1">Membrane</location>
    </subcellularLocation>
</comment>
<evidence type="ECO:0000259" key="4">
    <source>
        <dbReference type="Pfam" id="PF00144"/>
    </source>
</evidence>
<dbReference type="Proteomes" id="UP000030647">
    <property type="component" value="Unassembled WGS sequence"/>
</dbReference>
<dbReference type="HOGENOM" id="CLU_525607_0_0_9"/>
<accession>U4TT92</accession>
<dbReference type="InterPro" id="IPR012338">
    <property type="entry name" value="Beta-lactam/transpept-like"/>
</dbReference>
<reference evidence="6" key="1">
    <citation type="journal article" date="2013" name="Genome Announc.">
        <title>Whole-Genome Sequencing of Lactobacillus shenzhenensis Strain LY-73T.</title>
        <authorList>
            <person name="Lin Z."/>
            <person name="Liu Z."/>
            <person name="Yang R."/>
            <person name="Zou Y."/>
            <person name="Wan D."/>
            <person name="Chen J."/>
            <person name="Guo M."/>
            <person name="Zhao J."/>
            <person name="Fang C."/>
            <person name="Yang R."/>
            <person name="Liu F."/>
        </authorList>
    </citation>
    <scope>NUCLEOTIDE SEQUENCE [LARGE SCALE GENOMIC DNA]</scope>
    <source>
        <strain evidence="6">LY-73</strain>
    </source>
</reference>
<keyword evidence="2" id="KW-0472">Membrane</keyword>
<evidence type="ECO:0000313" key="5">
    <source>
        <dbReference type="EMBL" id="ERL66640.1"/>
    </source>
</evidence>
<keyword evidence="3" id="KW-0732">Signal</keyword>
<dbReference type="InterPro" id="IPR050491">
    <property type="entry name" value="AmpC-like"/>
</dbReference>